<comment type="caution">
    <text evidence="1">The sequence shown here is derived from an EMBL/GenBank/DDBJ whole genome shotgun (WGS) entry which is preliminary data.</text>
</comment>
<dbReference type="InterPro" id="IPR028994">
    <property type="entry name" value="Integrin_alpha_N"/>
</dbReference>
<accession>A0A4R3I7W3</accession>
<proteinExistence type="predicted"/>
<gene>
    <name evidence="1" type="ORF">BCF53_110154</name>
</gene>
<evidence type="ECO:0000313" key="1">
    <source>
        <dbReference type="EMBL" id="TCS40231.1"/>
    </source>
</evidence>
<sequence>MASSFDGFVVGTSVNSKNISEIAKSSWEYAKASTTQKKYDDGFAKAFYLVDETNQLFSLSESNVIYLTDFESRSVDGVWTLSRWQYLTPPPAISLPLKEEFGINFRGKLYQNPNDLIYKIPSCMRKSPLRYGDIEGDGEFELYLALLTEHVVLSPLYGGVVFSFMPFADDWVASSLEGEYVEFIDQLGGSDYQYISSRAISRNYIFAAHRSYTKLFEGDFDGDNNPDLVTWQKVYRSNTVGGIKGFSLISEVYTHYERDLDSQKKSVAGVTGEYLPQKTYEPIIQSWLSESDFTWSKGYPSISECEGEEGELIPEMHDPLLNDPDVLQ</sequence>
<keyword evidence="2" id="KW-1185">Reference proteome</keyword>
<organism evidence="1 2">
    <name type="scientific">Reinekea marinisedimentorum</name>
    <dbReference type="NCBI Taxonomy" id="230495"/>
    <lineage>
        <taxon>Bacteria</taxon>
        <taxon>Pseudomonadati</taxon>
        <taxon>Pseudomonadota</taxon>
        <taxon>Gammaproteobacteria</taxon>
        <taxon>Oceanospirillales</taxon>
        <taxon>Saccharospirillaceae</taxon>
        <taxon>Reinekea</taxon>
    </lineage>
</organism>
<dbReference type="AlphaFoldDB" id="A0A4R3I7W3"/>
<name>A0A4R3I7W3_9GAMM</name>
<dbReference type="EMBL" id="SLZR01000010">
    <property type="protein sequence ID" value="TCS40231.1"/>
    <property type="molecule type" value="Genomic_DNA"/>
</dbReference>
<evidence type="ECO:0000313" key="2">
    <source>
        <dbReference type="Proteomes" id="UP000295793"/>
    </source>
</evidence>
<protein>
    <submittedName>
        <fullName evidence="1">Uncharacterized protein</fullName>
    </submittedName>
</protein>
<dbReference type="SUPFAM" id="SSF69318">
    <property type="entry name" value="Integrin alpha N-terminal domain"/>
    <property type="match status" value="1"/>
</dbReference>
<reference evidence="1 2" key="1">
    <citation type="submission" date="2019-03" db="EMBL/GenBank/DDBJ databases">
        <title>Genomic Encyclopedia of Archaeal and Bacterial Type Strains, Phase II (KMG-II): from individual species to whole genera.</title>
        <authorList>
            <person name="Goeker M."/>
        </authorList>
    </citation>
    <scope>NUCLEOTIDE SEQUENCE [LARGE SCALE GENOMIC DNA]</scope>
    <source>
        <strain evidence="1 2">DSM 15388</strain>
    </source>
</reference>
<dbReference type="Proteomes" id="UP000295793">
    <property type="component" value="Unassembled WGS sequence"/>
</dbReference>